<dbReference type="InterPro" id="IPR025645">
    <property type="entry name" value="DUF4349"/>
</dbReference>
<gene>
    <name evidence="2" type="ORF">MNB_SV-14-1707</name>
</gene>
<reference evidence="2" key="1">
    <citation type="submission" date="2016-10" db="EMBL/GenBank/DDBJ databases">
        <authorList>
            <person name="de Groot N.N."/>
        </authorList>
    </citation>
    <scope>NUCLEOTIDE SEQUENCE</scope>
</reference>
<accession>A0A1W1BKP3</accession>
<sequence length="78" mass="9146">MKVLLNRTSNIEEILLIEREINRVQTEIDMIERNLKSMHSSVEMSPISVNLEEKTIYGPLGYIANGIWWVTKKLFVIR</sequence>
<evidence type="ECO:0000313" key="2">
    <source>
        <dbReference type="EMBL" id="SFV54069.1"/>
    </source>
</evidence>
<dbReference type="EMBL" id="FPHN01000030">
    <property type="protein sequence ID" value="SFV54069.1"/>
    <property type="molecule type" value="Genomic_DNA"/>
</dbReference>
<name>A0A1W1BKP3_9ZZZZ</name>
<dbReference type="AlphaFoldDB" id="A0A1W1BKP3"/>
<organism evidence="2">
    <name type="scientific">hydrothermal vent metagenome</name>
    <dbReference type="NCBI Taxonomy" id="652676"/>
    <lineage>
        <taxon>unclassified sequences</taxon>
        <taxon>metagenomes</taxon>
        <taxon>ecological metagenomes</taxon>
    </lineage>
</organism>
<feature type="domain" description="DUF4349" evidence="1">
    <location>
        <begin position="3"/>
        <end position="58"/>
    </location>
</feature>
<evidence type="ECO:0000259" key="1">
    <source>
        <dbReference type="Pfam" id="PF14257"/>
    </source>
</evidence>
<protein>
    <recommendedName>
        <fullName evidence="1">DUF4349 domain-containing protein</fullName>
    </recommendedName>
</protein>
<proteinExistence type="predicted"/>
<dbReference type="Pfam" id="PF14257">
    <property type="entry name" value="DUF4349"/>
    <property type="match status" value="1"/>
</dbReference>